<dbReference type="EMBL" id="MFQA01000042">
    <property type="protein sequence ID" value="OGH68452.1"/>
    <property type="molecule type" value="Genomic_DNA"/>
</dbReference>
<dbReference type="Gene3D" id="3.30.428.10">
    <property type="entry name" value="HIT-like"/>
    <property type="match status" value="1"/>
</dbReference>
<dbReference type="InterPro" id="IPR011146">
    <property type="entry name" value="HIT-like"/>
</dbReference>
<dbReference type="Pfam" id="PF01230">
    <property type="entry name" value="HIT"/>
    <property type="match status" value="1"/>
</dbReference>
<dbReference type="PRINTS" id="PR00332">
    <property type="entry name" value="HISTRIAD"/>
</dbReference>
<accession>A0A1F6M9X1</accession>
<evidence type="ECO:0000256" key="3">
    <source>
        <dbReference type="PROSITE-ProRule" id="PRU00464"/>
    </source>
</evidence>
<evidence type="ECO:0000256" key="2">
    <source>
        <dbReference type="PIRSR" id="PIRSR601310-3"/>
    </source>
</evidence>
<dbReference type="PANTHER" id="PTHR46648">
    <property type="entry name" value="HIT FAMILY PROTEIN 1"/>
    <property type="match status" value="1"/>
</dbReference>
<protein>
    <recommendedName>
        <fullName evidence="4">HIT domain-containing protein</fullName>
    </recommendedName>
</protein>
<dbReference type="PROSITE" id="PS51084">
    <property type="entry name" value="HIT_2"/>
    <property type="match status" value="1"/>
</dbReference>
<dbReference type="Proteomes" id="UP000176413">
    <property type="component" value="Unassembled WGS sequence"/>
</dbReference>
<feature type="short sequence motif" description="Histidine triad motif" evidence="2 3">
    <location>
        <begin position="96"/>
        <end position="100"/>
    </location>
</feature>
<sequence>MSCIFCKIVAGEISNYTVYEDANMLAFLDVHPCSKGHTVIVPKKHVENLSAMDGELWNTTLAGVQQALKKVYTALKPDGVNIGINDGEAAGQTVPHVHWHIIPRYKGDAGGSVHSIIRSKESFDVSAVAKMFS</sequence>
<proteinExistence type="predicted"/>
<comment type="caution">
    <text evidence="5">The sequence shown here is derived from an EMBL/GenBank/DDBJ whole genome shotgun (WGS) entry which is preliminary data.</text>
</comment>
<dbReference type="PANTHER" id="PTHR46648:SF1">
    <property type="entry name" value="ADENOSINE 5'-MONOPHOSPHORAMIDASE HNT1"/>
    <property type="match status" value="1"/>
</dbReference>
<dbReference type="GO" id="GO:0009117">
    <property type="term" value="P:nucleotide metabolic process"/>
    <property type="evidence" value="ECO:0007669"/>
    <property type="project" value="TreeGrafter"/>
</dbReference>
<organism evidence="5 6">
    <name type="scientific">Candidatus Magasanikbacteria bacterium RIFCSPHIGHO2_02_FULL_45_10</name>
    <dbReference type="NCBI Taxonomy" id="1798679"/>
    <lineage>
        <taxon>Bacteria</taxon>
        <taxon>Candidatus Magasanikiibacteriota</taxon>
    </lineage>
</organism>
<dbReference type="CDD" id="cd01277">
    <property type="entry name" value="HINT_subgroup"/>
    <property type="match status" value="1"/>
</dbReference>
<reference evidence="5 6" key="1">
    <citation type="journal article" date="2016" name="Nat. Commun.">
        <title>Thousands of microbial genomes shed light on interconnected biogeochemical processes in an aquifer system.</title>
        <authorList>
            <person name="Anantharaman K."/>
            <person name="Brown C.T."/>
            <person name="Hug L.A."/>
            <person name="Sharon I."/>
            <person name="Castelle C.J."/>
            <person name="Probst A.J."/>
            <person name="Thomas B.C."/>
            <person name="Singh A."/>
            <person name="Wilkins M.J."/>
            <person name="Karaoz U."/>
            <person name="Brodie E.L."/>
            <person name="Williams K.H."/>
            <person name="Hubbard S.S."/>
            <person name="Banfield J.F."/>
        </authorList>
    </citation>
    <scope>NUCLEOTIDE SEQUENCE [LARGE SCALE GENOMIC DNA]</scope>
</reference>
<name>A0A1F6M9X1_9BACT</name>
<gene>
    <name evidence="5" type="ORF">A3D53_03475</name>
</gene>
<dbReference type="SUPFAM" id="SSF54197">
    <property type="entry name" value="HIT-like"/>
    <property type="match status" value="1"/>
</dbReference>
<evidence type="ECO:0000259" key="4">
    <source>
        <dbReference type="PROSITE" id="PS51084"/>
    </source>
</evidence>
<evidence type="ECO:0000256" key="1">
    <source>
        <dbReference type="PIRSR" id="PIRSR601310-1"/>
    </source>
</evidence>
<evidence type="ECO:0000313" key="5">
    <source>
        <dbReference type="EMBL" id="OGH68452.1"/>
    </source>
</evidence>
<evidence type="ECO:0000313" key="6">
    <source>
        <dbReference type="Proteomes" id="UP000176413"/>
    </source>
</evidence>
<dbReference type="AlphaFoldDB" id="A0A1F6M9X1"/>
<feature type="active site" description="Tele-AMP-histidine intermediate" evidence="1">
    <location>
        <position position="98"/>
    </location>
</feature>
<dbReference type="InterPro" id="IPR001310">
    <property type="entry name" value="Histidine_triad_HIT"/>
</dbReference>
<feature type="domain" description="HIT" evidence="4">
    <location>
        <begin position="4"/>
        <end position="111"/>
    </location>
</feature>
<dbReference type="GO" id="GO:0003824">
    <property type="term" value="F:catalytic activity"/>
    <property type="evidence" value="ECO:0007669"/>
    <property type="project" value="InterPro"/>
</dbReference>
<dbReference type="InterPro" id="IPR039384">
    <property type="entry name" value="HINT"/>
</dbReference>
<dbReference type="InterPro" id="IPR036265">
    <property type="entry name" value="HIT-like_sf"/>
</dbReference>